<dbReference type="Proteomes" id="UP000298860">
    <property type="component" value="Unassembled WGS sequence"/>
</dbReference>
<feature type="binding site" evidence="6">
    <location>
        <position position="5"/>
    </location>
    <ligand>
        <name>Mg(2+)</name>
        <dbReference type="ChEBI" id="CHEBI:18420"/>
    </ligand>
</feature>
<organism evidence="8 9">
    <name type="scientific">Gandjariella thermophila</name>
    <dbReference type="NCBI Taxonomy" id="1931992"/>
    <lineage>
        <taxon>Bacteria</taxon>
        <taxon>Bacillati</taxon>
        <taxon>Actinomycetota</taxon>
        <taxon>Actinomycetes</taxon>
        <taxon>Pseudonocardiales</taxon>
        <taxon>Pseudonocardiaceae</taxon>
        <taxon>Gandjariella</taxon>
    </lineage>
</organism>
<evidence type="ECO:0000313" key="9">
    <source>
        <dbReference type="Proteomes" id="UP000298860"/>
    </source>
</evidence>
<evidence type="ECO:0000256" key="3">
    <source>
        <dbReference type="ARBA" id="ARBA00022723"/>
    </source>
</evidence>
<evidence type="ECO:0000256" key="4">
    <source>
        <dbReference type="ARBA" id="ARBA00022801"/>
    </source>
</evidence>
<feature type="binding site" evidence="6">
    <location>
        <position position="94"/>
    </location>
    <ligand>
        <name>Mg(2+)</name>
        <dbReference type="ChEBI" id="CHEBI:18420"/>
    </ligand>
</feature>
<dbReference type="GO" id="GO:0004540">
    <property type="term" value="F:RNA nuclease activity"/>
    <property type="evidence" value="ECO:0007669"/>
    <property type="project" value="InterPro"/>
</dbReference>
<dbReference type="GO" id="GO:0000287">
    <property type="term" value="F:magnesium ion binding"/>
    <property type="evidence" value="ECO:0007669"/>
    <property type="project" value="UniProtKB-UniRule"/>
</dbReference>
<keyword evidence="6" id="KW-0800">Toxin</keyword>
<dbReference type="EC" id="3.1.-.-" evidence="6"/>
<evidence type="ECO:0000259" key="7">
    <source>
        <dbReference type="Pfam" id="PF01850"/>
    </source>
</evidence>
<gene>
    <name evidence="6" type="primary">vapC</name>
    <name evidence="8" type="ORF">GTS_37660</name>
</gene>
<dbReference type="HAMAP" id="MF_00265">
    <property type="entry name" value="VapC_Nob1"/>
    <property type="match status" value="1"/>
</dbReference>
<sequence length="132" mass="13784">MIALDATILIAYLDDTDPHHATATALLAEQAGSPFATSALALAETLVRPVVRGAADRVIDILVSQLEITAVPTMGSEAPRLAEIRAHTGLKMPDCCVLLAAERVSASKLATFDERLARVAADRGLAVLPGTN</sequence>
<keyword evidence="3 6" id="KW-0479">Metal-binding</keyword>
<dbReference type="SUPFAM" id="SSF88723">
    <property type="entry name" value="PIN domain-like"/>
    <property type="match status" value="1"/>
</dbReference>
<proteinExistence type="inferred from homology"/>
<dbReference type="AlphaFoldDB" id="A0A4D4JE05"/>
<dbReference type="Gene3D" id="3.40.50.1010">
    <property type="entry name" value="5'-nuclease"/>
    <property type="match status" value="1"/>
</dbReference>
<keyword evidence="5 6" id="KW-0460">Magnesium</keyword>
<dbReference type="OrthoDB" id="3696351at2"/>
<reference evidence="9" key="1">
    <citation type="submission" date="2019-04" db="EMBL/GenBank/DDBJ databases">
        <title>Draft genome sequence of Pseudonocardiaceae bacterium SL3-2-4.</title>
        <authorList>
            <person name="Ningsih F."/>
            <person name="Yokota A."/>
            <person name="Sakai Y."/>
            <person name="Nanatani K."/>
            <person name="Yabe S."/>
            <person name="Oetari A."/>
            <person name="Sjamsuridzal W."/>
        </authorList>
    </citation>
    <scope>NUCLEOTIDE SEQUENCE [LARGE SCALE GENOMIC DNA]</scope>
    <source>
        <strain evidence="9">SL3-2-4</strain>
    </source>
</reference>
<dbReference type="InterPro" id="IPR002716">
    <property type="entry name" value="PIN_dom"/>
</dbReference>
<evidence type="ECO:0000256" key="2">
    <source>
        <dbReference type="ARBA" id="ARBA00022722"/>
    </source>
</evidence>
<keyword evidence="9" id="KW-1185">Reference proteome</keyword>
<dbReference type="InterPro" id="IPR029060">
    <property type="entry name" value="PIN-like_dom_sf"/>
</dbReference>
<name>A0A4D4JE05_9PSEU</name>
<comment type="function">
    <text evidence="6">Toxic component of a toxin-antitoxin (TA) system. An RNase.</text>
</comment>
<feature type="domain" description="PIN" evidence="7">
    <location>
        <begin position="2"/>
        <end position="120"/>
    </location>
</feature>
<dbReference type="RefSeq" id="WP_137815171.1">
    <property type="nucleotide sequence ID" value="NZ_BJFL01000021.1"/>
</dbReference>
<evidence type="ECO:0000256" key="6">
    <source>
        <dbReference type="HAMAP-Rule" id="MF_00265"/>
    </source>
</evidence>
<dbReference type="GO" id="GO:0016787">
    <property type="term" value="F:hydrolase activity"/>
    <property type="evidence" value="ECO:0007669"/>
    <property type="project" value="UniProtKB-KW"/>
</dbReference>
<dbReference type="GO" id="GO:0090729">
    <property type="term" value="F:toxin activity"/>
    <property type="evidence" value="ECO:0007669"/>
    <property type="project" value="UniProtKB-KW"/>
</dbReference>
<comment type="similarity">
    <text evidence="6">Belongs to the PINc/VapC protein family.</text>
</comment>
<dbReference type="EMBL" id="BJFL01000021">
    <property type="protein sequence ID" value="GDY32133.1"/>
    <property type="molecule type" value="Genomic_DNA"/>
</dbReference>
<dbReference type="Pfam" id="PF01850">
    <property type="entry name" value="PIN"/>
    <property type="match status" value="1"/>
</dbReference>
<keyword evidence="4 6" id="KW-0378">Hydrolase</keyword>
<comment type="caution">
    <text evidence="8">The sequence shown here is derived from an EMBL/GenBank/DDBJ whole genome shotgun (WGS) entry which is preliminary data.</text>
</comment>
<comment type="cofactor">
    <cofactor evidence="6">
        <name>Mg(2+)</name>
        <dbReference type="ChEBI" id="CHEBI:18420"/>
    </cofactor>
</comment>
<evidence type="ECO:0000256" key="5">
    <source>
        <dbReference type="ARBA" id="ARBA00022842"/>
    </source>
</evidence>
<protein>
    <recommendedName>
        <fullName evidence="6">Ribonuclease VapC</fullName>
        <shortName evidence="6">RNase VapC</shortName>
        <ecNumber evidence="6">3.1.-.-</ecNumber>
    </recommendedName>
    <alternativeName>
        <fullName evidence="6">Toxin VapC</fullName>
    </alternativeName>
</protein>
<dbReference type="InterPro" id="IPR022907">
    <property type="entry name" value="VapC_family"/>
</dbReference>
<keyword evidence="2 6" id="KW-0540">Nuclease</keyword>
<evidence type="ECO:0000256" key="1">
    <source>
        <dbReference type="ARBA" id="ARBA00022649"/>
    </source>
</evidence>
<keyword evidence="1 6" id="KW-1277">Toxin-antitoxin system</keyword>
<evidence type="ECO:0000313" key="8">
    <source>
        <dbReference type="EMBL" id="GDY32133.1"/>
    </source>
</evidence>
<accession>A0A4D4JE05</accession>
<dbReference type="CDD" id="cd09854">
    <property type="entry name" value="PIN_VapC-like"/>
    <property type="match status" value="1"/>
</dbReference>